<keyword evidence="2" id="KW-1185">Reference proteome</keyword>
<name>A0A0M3HN42_ASCLU</name>
<keyword evidence="1" id="KW-1133">Transmembrane helix</keyword>
<dbReference type="WBParaSite" id="ALUE_0000305101-mRNA-1">
    <property type="protein sequence ID" value="ALUE_0000305101-mRNA-1"/>
    <property type="gene ID" value="ALUE_0000305101"/>
</dbReference>
<feature type="transmembrane region" description="Helical" evidence="1">
    <location>
        <begin position="194"/>
        <end position="212"/>
    </location>
</feature>
<sequence>MDFSSCAAKDSLNASSSDDLLALSIGLHTAFDLLEGETYCKAERKALSVFACFLLVRLASYKYENLFLMFCEDCAIRKLISGHRIGIGPGIVFFARELLWPFAAEANYVILASAYAIVVIASALMIYPYFQDLYNVKEALKVANRSDYFAEKRCALMMTRIAMLLYAIMIVLFFSESVTNRVADYLTILGYRFSFPYVNYPLFIFVLHSFVLRTHFKHRRIYLVKDENRLIHAEIASCLNGATCVYNTSAGVELPPALNAGARTRWTEHTDMLANYGQLIVVNTYADIEPWLRHKIAKIK</sequence>
<keyword evidence="1" id="KW-0472">Membrane</keyword>
<organism evidence="2 3">
    <name type="scientific">Ascaris lumbricoides</name>
    <name type="common">Giant roundworm</name>
    <dbReference type="NCBI Taxonomy" id="6252"/>
    <lineage>
        <taxon>Eukaryota</taxon>
        <taxon>Metazoa</taxon>
        <taxon>Ecdysozoa</taxon>
        <taxon>Nematoda</taxon>
        <taxon>Chromadorea</taxon>
        <taxon>Rhabditida</taxon>
        <taxon>Spirurina</taxon>
        <taxon>Ascaridomorpha</taxon>
        <taxon>Ascaridoidea</taxon>
        <taxon>Ascarididae</taxon>
        <taxon>Ascaris</taxon>
    </lineage>
</organism>
<evidence type="ECO:0000313" key="3">
    <source>
        <dbReference type="WBParaSite" id="ALUE_0000305101-mRNA-1"/>
    </source>
</evidence>
<feature type="transmembrane region" description="Helical" evidence="1">
    <location>
        <begin position="154"/>
        <end position="174"/>
    </location>
</feature>
<reference evidence="3" key="1">
    <citation type="submission" date="2017-02" db="UniProtKB">
        <authorList>
            <consortium name="WormBaseParasite"/>
        </authorList>
    </citation>
    <scope>IDENTIFICATION</scope>
</reference>
<proteinExistence type="predicted"/>
<dbReference type="AlphaFoldDB" id="A0A0M3HN42"/>
<dbReference type="Proteomes" id="UP000036681">
    <property type="component" value="Unplaced"/>
</dbReference>
<evidence type="ECO:0000256" key="1">
    <source>
        <dbReference type="SAM" id="Phobius"/>
    </source>
</evidence>
<protein>
    <submittedName>
        <fullName evidence="3">Transmembrane protein</fullName>
    </submittedName>
</protein>
<accession>A0A0M3HN42</accession>
<feature type="transmembrane region" description="Helical" evidence="1">
    <location>
        <begin position="109"/>
        <end position="130"/>
    </location>
</feature>
<keyword evidence="1" id="KW-0812">Transmembrane</keyword>
<evidence type="ECO:0000313" key="2">
    <source>
        <dbReference type="Proteomes" id="UP000036681"/>
    </source>
</evidence>